<feature type="compositionally biased region" description="Polar residues" evidence="1">
    <location>
        <begin position="47"/>
        <end position="58"/>
    </location>
</feature>
<name>A0A158DXF5_9BURK</name>
<dbReference type="STRING" id="1777137.AWB76_07677"/>
<gene>
    <name evidence="3" type="ORF">AWB76_07677</name>
</gene>
<proteinExistence type="predicted"/>
<dbReference type="Proteomes" id="UP000054624">
    <property type="component" value="Unassembled WGS sequence"/>
</dbReference>
<dbReference type="InterPro" id="IPR001584">
    <property type="entry name" value="Integrase_cat-core"/>
</dbReference>
<dbReference type="AlphaFoldDB" id="A0A158DXF5"/>
<reference evidence="4" key="1">
    <citation type="submission" date="2016-01" db="EMBL/GenBank/DDBJ databases">
        <authorList>
            <person name="Peeters Charlotte."/>
        </authorList>
    </citation>
    <scope>NUCLEOTIDE SEQUENCE [LARGE SCALE GENOMIC DNA]</scope>
</reference>
<protein>
    <submittedName>
        <fullName evidence="3">Integrase catalytic subunit</fullName>
    </submittedName>
</protein>
<dbReference type="PANTHER" id="PTHR35004">
    <property type="entry name" value="TRANSPOSASE RV3428C-RELATED"/>
    <property type="match status" value="1"/>
</dbReference>
<feature type="domain" description="Integrase catalytic" evidence="2">
    <location>
        <begin position="155"/>
        <end position="331"/>
    </location>
</feature>
<dbReference type="GO" id="GO:0015074">
    <property type="term" value="P:DNA integration"/>
    <property type="evidence" value="ECO:0007669"/>
    <property type="project" value="InterPro"/>
</dbReference>
<keyword evidence="4" id="KW-1185">Reference proteome</keyword>
<evidence type="ECO:0000313" key="3">
    <source>
        <dbReference type="EMBL" id="SAK99234.1"/>
    </source>
</evidence>
<dbReference type="SUPFAM" id="SSF53098">
    <property type="entry name" value="Ribonuclease H-like"/>
    <property type="match status" value="1"/>
</dbReference>
<dbReference type="NCBIfam" id="NF033546">
    <property type="entry name" value="transpos_IS21"/>
    <property type="match status" value="1"/>
</dbReference>
<dbReference type="PANTHER" id="PTHR35004:SF8">
    <property type="entry name" value="TRANSPOSASE RV3428C-RELATED"/>
    <property type="match status" value="1"/>
</dbReference>
<evidence type="ECO:0000259" key="2">
    <source>
        <dbReference type="PROSITE" id="PS50994"/>
    </source>
</evidence>
<feature type="compositionally biased region" description="Pro residues" evidence="1">
    <location>
        <begin position="70"/>
        <end position="80"/>
    </location>
</feature>
<evidence type="ECO:0000313" key="4">
    <source>
        <dbReference type="Proteomes" id="UP000054624"/>
    </source>
</evidence>
<dbReference type="OrthoDB" id="2065409at2"/>
<organism evidence="3 4">
    <name type="scientific">Caballeronia temeraria</name>
    <dbReference type="NCBI Taxonomy" id="1777137"/>
    <lineage>
        <taxon>Bacteria</taxon>
        <taxon>Pseudomonadati</taxon>
        <taxon>Pseudomonadota</taxon>
        <taxon>Betaproteobacteria</taxon>
        <taxon>Burkholderiales</taxon>
        <taxon>Burkholderiaceae</taxon>
        <taxon>Caballeronia</taxon>
    </lineage>
</organism>
<dbReference type="EMBL" id="FCOI02000063">
    <property type="protein sequence ID" value="SAK99234.1"/>
    <property type="molecule type" value="Genomic_DNA"/>
</dbReference>
<feature type="region of interest" description="Disordered" evidence="1">
    <location>
        <begin position="47"/>
        <end position="84"/>
    </location>
</feature>
<feature type="region of interest" description="Disordered" evidence="1">
    <location>
        <begin position="394"/>
        <end position="419"/>
    </location>
</feature>
<dbReference type="PROSITE" id="PS50994">
    <property type="entry name" value="INTEGRASE"/>
    <property type="match status" value="1"/>
</dbReference>
<sequence>MNVLKQHLQATIFTLLERGASQRKIHEVTGIDRKTIRRYQSIFESQRVSDEANSSTAAPTDMAEPVGAQTPPPQTPPLSRPPASRIVAPVKPFNFARSASEPYREWIEQQIRLKRNAQAIYQDLVDQFGFTASYDSVKRFVRALRHVDPEQFDRLEFAPAEEAQVDYGEGAPTRDPRTGRYRRPRLFVMTLRYSRRSFRQVVWKSSKQVWAQLHEDAFRYFGGSVSYVVLDNLREGVITPDLYEPELNRLYAAMLEHYGVVADPARVRDPNRKGTVENAIQHTQNTALTGRRFESLEAQNEFLMHWEENWAARRIHGRARRQVEAMFQEEKPHLRPLPATAFRYFTEVVRTVWDDTTVSIERSNYAARPAPIGSLVSVRIYDTTIEIRDRRTQELLRTHPRHTQPGSLELPESERPFNPSRQTSLALASAGDIGQRTKALCQHLFDAEGRVGHRGMWGIVALAKKYPAWLVEQACDHALHHHLYRYRQVRTVVERLFEQALERLDRAPQLALPLTQEHPLIRPATEYSELFDAGAQHSATSRSSTTGETV</sequence>
<dbReference type="InterPro" id="IPR012337">
    <property type="entry name" value="RNaseH-like_sf"/>
</dbReference>
<dbReference type="RefSeq" id="WP_061165167.1">
    <property type="nucleotide sequence ID" value="NZ_FCOI02000063.1"/>
</dbReference>
<evidence type="ECO:0000256" key="1">
    <source>
        <dbReference type="SAM" id="MobiDB-lite"/>
    </source>
</evidence>
<dbReference type="InterPro" id="IPR054353">
    <property type="entry name" value="IstA-like_C"/>
</dbReference>
<accession>A0A158DXF5</accession>
<dbReference type="Pfam" id="PF22483">
    <property type="entry name" value="Mu-transpos_C_2"/>
    <property type="match status" value="1"/>
</dbReference>